<evidence type="ECO:0000313" key="2">
    <source>
        <dbReference type="EMBL" id="KAJ1088079.1"/>
    </source>
</evidence>
<evidence type="ECO:0000313" key="3">
    <source>
        <dbReference type="Proteomes" id="UP001066276"/>
    </source>
</evidence>
<keyword evidence="3" id="KW-1185">Reference proteome</keyword>
<accession>A0AAV7LC07</accession>
<proteinExistence type="predicted"/>
<feature type="compositionally biased region" description="Basic and acidic residues" evidence="1">
    <location>
        <begin position="78"/>
        <end position="90"/>
    </location>
</feature>
<gene>
    <name evidence="2" type="ORF">NDU88_001238</name>
</gene>
<comment type="caution">
    <text evidence="2">The sequence shown here is derived from an EMBL/GenBank/DDBJ whole genome shotgun (WGS) entry which is preliminary data.</text>
</comment>
<feature type="compositionally biased region" description="Polar residues" evidence="1">
    <location>
        <begin position="91"/>
        <end position="100"/>
    </location>
</feature>
<organism evidence="2 3">
    <name type="scientific">Pleurodeles waltl</name>
    <name type="common">Iberian ribbed newt</name>
    <dbReference type="NCBI Taxonomy" id="8319"/>
    <lineage>
        <taxon>Eukaryota</taxon>
        <taxon>Metazoa</taxon>
        <taxon>Chordata</taxon>
        <taxon>Craniata</taxon>
        <taxon>Vertebrata</taxon>
        <taxon>Euteleostomi</taxon>
        <taxon>Amphibia</taxon>
        <taxon>Batrachia</taxon>
        <taxon>Caudata</taxon>
        <taxon>Salamandroidea</taxon>
        <taxon>Salamandridae</taxon>
        <taxon>Pleurodelinae</taxon>
        <taxon>Pleurodeles</taxon>
    </lineage>
</organism>
<feature type="region of interest" description="Disordered" evidence="1">
    <location>
        <begin position="78"/>
        <end position="100"/>
    </location>
</feature>
<protein>
    <submittedName>
        <fullName evidence="2">Uncharacterized protein</fullName>
    </submittedName>
</protein>
<dbReference type="AlphaFoldDB" id="A0AAV7LC07"/>
<dbReference type="EMBL" id="JANPWB010000015">
    <property type="protein sequence ID" value="KAJ1088079.1"/>
    <property type="molecule type" value="Genomic_DNA"/>
</dbReference>
<name>A0AAV7LC07_PLEWA</name>
<evidence type="ECO:0000256" key="1">
    <source>
        <dbReference type="SAM" id="MobiDB-lite"/>
    </source>
</evidence>
<sequence length="100" mass="11084">MSKKAANDQVNSDQPDLVFSNLHDAVLDSVLNIEFDHIRLLSTTPGSMDSSLSSGNIPEQPSVKDMLKQILEEQHAMKLSKEEGYKKTDEQPGQMNANLN</sequence>
<dbReference type="Proteomes" id="UP001066276">
    <property type="component" value="Chromosome 11"/>
</dbReference>
<reference evidence="2" key="1">
    <citation type="journal article" date="2022" name="bioRxiv">
        <title>Sequencing and chromosome-scale assembly of the giantPleurodeles waltlgenome.</title>
        <authorList>
            <person name="Brown T."/>
            <person name="Elewa A."/>
            <person name="Iarovenko S."/>
            <person name="Subramanian E."/>
            <person name="Araus A.J."/>
            <person name="Petzold A."/>
            <person name="Susuki M."/>
            <person name="Suzuki K.-i.T."/>
            <person name="Hayashi T."/>
            <person name="Toyoda A."/>
            <person name="Oliveira C."/>
            <person name="Osipova E."/>
            <person name="Leigh N.D."/>
            <person name="Simon A."/>
            <person name="Yun M.H."/>
        </authorList>
    </citation>
    <scope>NUCLEOTIDE SEQUENCE</scope>
    <source>
        <strain evidence="2">20211129_DDA</strain>
        <tissue evidence="2">Liver</tissue>
    </source>
</reference>